<dbReference type="Proteomes" id="UP001445732">
    <property type="component" value="Unassembled WGS sequence"/>
</dbReference>
<organism evidence="1 2">
    <name type="scientific">Brevundimonas aurifodinae</name>
    <dbReference type="NCBI Taxonomy" id="1508312"/>
    <lineage>
        <taxon>Bacteria</taxon>
        <taxon>Pseudomonadati</taxon>
        <taxon>Pseudomonadota</taxon>
        <taxon>Alphaproteobacteria</taxon>
        <taxon>Caulobacterales</taxon>
        <taxon>Caulobacteraceae</taxon>
        <taxon>Brevundimonas</taxon>
    </lineage>
</organism>
<dbReference type="EMBL" id="JBEGDD010000002">
    <property type="protein sequence ID" value="MEQ7154146.1"/>
    <property type="molecule type" value="Genomic_DNA"/>
</dbReference>
<reference evidence="1 2" key="1">
    <citation type="submission" date="2024-06" db="EMBL/GenBank/DDBJ databases">
        <title>Brevundimonas sp. C11.</title>
        <authorList>
            <person name="Maltman C."/>
        </authorList>
    </citation>
    <scope>NUCLEOTIDE SEQUENCE [LARGE SCALE GENOMIC DNA]</scope>
    <source>
        <strain evidence="1 2">C11</strain>
    </source>
</reference>
<proteinExistence type="predicted"/>
<dbReference type="RefSeq" id="WP_349683326.1">
    <property type="nucleotide sequence ID" value="NZ_JBEGDD010000002.1"/>
</dbReference>
<name>A0ABV1NJX3_9CAUL</name>
<comment type="caution">
    <text evidence="1">The sequence shown here is derived from an EMBL/GenBank/DDBJ whole genome shotgun (WGS) entry which is preliminary data.</text>
</comment>
<evidence type="ECO:0000313" key="2">
    <source>
        <dbReference type="Proteomes" id="UP001445732"/>
    </source>
</evidence>
<evidence type="ECO:0000313" key="1">
    <source>
        <dbReference type="EMBL" id="MEQ7154146.1"/>
    </source>
</evidence>
<sequence>MSFSLKPVLLSWAGRDPVDAARDTEVLAAAFERRADDLLAEGIADQHAGVGS</sequence>
<keyword evidence="2" id="KW-1185">Reference proteome</keyword>
<accession>A0ABV1NJX3</accession>
<protein>
    <submittedName>
        <fullName evidence="1">Uncharacterized protein</fullName>
    </submittedName>
</protein>
<gene>
    <name evidence="1" type="ORF">ABN401_02840</name>
</gene>